<feature type="domain" description="Coenzyme Q-binding protein COQ10 START" evidence="2">
    <location>
        <begin position="78"/>
        <end position="189"/>
    </location>
</feature>
<reference evidence="4 5" key="1">
    <citation type="submission" date="2017-03" db="EMBL/GenBank/DDBJ databases">
        <authorList>
            <person name="Afonso C.L."/>
            <person name="Miller P.J."/>
            <person name="Scott M.A."/>
            <person name="Spackman E."/>
            <person name="Goraichik I."/>
            <person name="Dimitrov K.M."/>
            <person name="Suarez D.L."/>
            <person name="Swayne D.E."/>
        </authorList>
    </citation>
    <scope>NUCLEOTIDE SEQUENCE [LARGE SCALE GENOMIC DNA]</scope>
    <source>
        <strain evidence="4 5">CECT 8367</strain>
    </source>
</reference>
<dbReference type="RefSeq" id="WP_085896094.1">
    <property type="nucleotide sequence ID" value="NZ_FWFY01000004.1"/>
</dbReference>
<evidence type="ECO:0000256" key="1">
    <source>
        <dbReference type="ARBA" id="ARBA00008918"/>
    </source>
</evidence>
<dbReference type="EMBL" id="PYGB01000004">
    <property type="protein sequence ID" value="PSK86766.1"/>
    <property type="molecule type" value="Genomic_DNA"/>
</dbReference>
<dbReference type="InterPro" id="IPR005031">
    <property type="entry name" value="COQ10_START"/>
</dbReference>
<reference evidence="3 6" key="2">
    <citation type="submission" date="2018-03" db="EMBL/GenBank/DDBJ databases">
        <title>Genomic Encyclopedia of Archaeal and Bacterial Type Strains, Phase II (KMG-II): from individual species to whole genera.</title>
        <authorList>
            <person name="Goeker M."/>
        </authorList>
    </citation>
    <scope>NUCLEOTIDE SEQUENCE [LARGE SCALE GENOMIC DNA]</scope>
    <source>
        <strain evidence="3 6">DSM 29956</strain>
    </source>
</reference>
<dbReference type="InterPro" id="IPR023393">
    <property type="entry name" value="START-like_dom_sf"/>
</dbReference>
<dbReference type="PANTHER" id="PTHR33824">
    <property type="entry name" value="POLYKETIDE CYCLASE/DEHYDRASE AND LIPID TRANSPORT SUPERFAMILY PROTEIN"/>
    <property type="match status" value="1"/>
</dbReference>
<dbReference type="PANTHER" id="PTHR33824:SF7">
    <property type="entry name" value="POLYKETIDE CYCLASE_DEHYDRASE AND LIPID TRANSPORT SUPERFAMILY PROTEIN"/>
    <property type="match status" value="1"/>
</dbReference>
<protein>
    <submittedName>
        <fullName evidence="4">Polyketide cyclase / dehydrase and lipid transport</fullName>
    </submittedName>
    <submittedName>
        <fullName evidence="3">Putative membrane protein</fullName>
    </submittedName>
</protein>
<dbReference type="EMBL" id="FWFY01000004">
    <property type="protein sequence ID" value="SLN41699.1"/>
    <property type="molecule type" value="Genomic_DNA"/>
</dbReference>
<evidence type="ECO:0000313" key="5">
    <source>
        <dbReference type="Proteomes" id="UP000193495"/>
    </source>
</evidence>
<dbReference type="SUPFAM" id="SSF55961">
    <property type="entry name" value="Bet v1-like"/>
    <property type="match status" value="1"/>
</dbReference>
<organism evidence="4 5">
    <name type="scientific">Limimaricola soesokkakensis</name>
    <dbReference type="NCBI Taxonomy" id="1343159"/>
    <lineage>
        <taxon>Bacteria</taxon>
        <taxon>Pseudomonadati</taxon>
        <taxon>Pseudomonadota</taxon>
        <taxon>Alphaproteobacteria</taxon>
        <taxon>Rhodobacterales</taxon>
        <taxon>Paracoccaceae</taxon>
        <taxon>Limimaricola</taxon>
    </lineage>
</organism>
<gene>
    <name evidence="3" type="ORF">CLV79_104196</name>
    <name evidence="4" type="ORF">LOS8367_01755</name>
</gene>
<keyword evidence="6" id="KW-1185">Reference proteome</keyword>
<name>A0A1X6Z5V1_9RHOB</name>
<comment type="similarity">
    <text evidence="1">Belongs to the ribosome association toxin RatA family.</text>
</comment>
<evidence type="ECO:0000313" key="4">
    <source>
        <dbReference type="EMBL" id="SLN41699.1"/>
    </source>
</evidence>
<evidence type="ECO:0000259" key="2">
    <source>
        <dbReference type="Pfam" id="PF03364"/>
    </source>
</evidence>
<dbReference type="Pfam" id="PF03364">
    <property type="entry name" value="Polyketide_cyc"/>
    <property type="match status" value="1"/>
</dbReference>
<sequence>MTYRTFEEDRRARRARHAAQPGGAALAVGLGLLLLGGLAARQYAGQQAPRRPADSAPGRTARRRRFGDYAVTGRSVTINRPRRDIYDFWRDFSNLSKFMENIESVHASGDITRWTISAPMGHAVDVVTRIVSDRPGEEIAWRSTEDSEIDTEGKVMFRDAPGARGTVVETVIAYRPPMGELGRIVATLFQDEPGVQARRNLKRLKMLLETGEIATNRNRNDG</sequence>
<accession>A0A1X6Z5V1</accession>
<evidence type="ECO:0000313" key="3">
    <source>
        <dbReference type="EMBL" id="PSK86766.1"/>
    </source>
</evidence>
<dbReference type="Proteomes" id="UP000193495">
    <property type="component" value="Unassembled WGS sequence"/>
</dbReference>
<evidence type="ECO:0000313" key="6">
    <source>
        <dbReference type="Proteomes" id="UP000240624"/>
    </source>
</evidence>
<dbReference type="Proteomes" id="UP000240624">
    <property type="component" value="Unassembled WGS sequence"/>
</dbReference>
<dbReference type="AlphaFoldDB" id="A0A1X6Z5V1"/>
<proteinExistence type="inferred from homology"/>
<dbReference type="InterPro" id="IPR047137">
    <property type="entry name" value="ORF3"/>
</dbReference>
<dbReference type="OrthoDB" id="9797595at2"/>
<dbReference type="Gene3D" id="3.30.530.20">
    <property type="match status" value="1"/>
</dbReference>
<dbReference type="CDD" id="cd07817">
    <property type="entry name" value="SRPBCC_8"/>
    <property type="match status" value="1"/>
</dbReference>